<dbReference type="Proteomes" id="UP000245076">
    <property type="component" value="Unassembled WGS sequence"/>
</dbReference>
<proteinExistence type="predicted"/>
<protein>
    <submittedName>
        <fullName evidence="1">Uncharacterized protein</fullName>
    </submittedName>
</protein>
<keyword evidence="2" id="KW-1185">Reference proteome</keyword>
<accession>A0A2P2D6N0</accession>
<dbReference type="EMBL" id="BFAY01000011">
    <property type="protein sequence ID" value="GBF40238.1"/>
    <property type="molecule type" value="Genomic_DNA"/>
</dbReference>
<sequence>MGDEWIVLCKTTVINNAWIFSINPVTRCYTLCEIWEVGRGCRIYSASENPVGIPTGVGR</sequence>
<dbReference type="AlphaFoldDB" id="A0A2P2D6N0"/>
<gene>
    <name evidence="1" type="ORF">LPTSP1_32520</name>
</gene>
<organism evidence="1 2">
    <name type="scientific">Leptospira johnsonii</name>
    <dbReference type="NCBI Taxonomy" id="1917820"/>
    <lineage>
        <taxon>Bacteria</taxon>
        <taxon>Pseudomonadati</taxon>
        <taxon>Spirochaetota</taxon>
        <taxon>Spirochaetia</taxon>
        <taxon>Leptospirales</taxon>
        <taxon>Leptospiraceae</taxon>
        <taxon>Leptospira</taxon>
    </lineage>
</organism>
<name>A0A2P2D6N0_9LEPT</name>
<evidence type="ECO:0000313" key="2">
    <source>
        <dbReference type="Proteomes" id="UP000245076"/>
    </source>
</evidence>
<reference evidence="1 2" key="1">
    <citation type="submission" date="2018-02" db="EMBL/GenBank/DDBJ databases">
        <title>Novel Leptospira species isolated from soil and water in Japan.</title>
        <authorList>
            <person name="Nakao R."/>
            <person name="Masuzawa T."/>
        </authorList>
    </citation>
    <scope>NUCLEOTIDE SEQUENCE [LARGE SCALE GENOMIC DNA]</scope>
    <source>
        <strain evidence="1 2">E8</strain>
    </source>
</reference>
<evidence type="ECO:0000313" key="1">
    <source>
        <dbReference type="EMBL" id="GBF40238.1"/>
    </source>
</evidence>
<comment type="caution">
    <text evidence="1">The sequence shown here is derived from an EMBL/GenBank/DDBJ whole genome shotgun (WGS) entry which is preliminary data.</text>
</comment>